<comment type="catalytic activity">
    <reaction evidence="15 18">
        <text>L-proline + a quinone = (S)-1-pyrroline-5-carboxylate + a quinol + H(+)</text>
        <dbReference type="Rhea" id="RHEA:23784"/>
        <dbReference type="ChEBI" id="CHEBI:15378"/>
        <dbReference type="ChEBI" id="CHEBI:17388"/>
        <dbReference type="ChEBI" id="CHEBI:24646"/>
        <dbReference type="ChEBI" id="CHEBI:60039"/>
        <dbReference type="ChEBI" id="CHEBI:132124"/>
        <dbReference type="EC" id="1.5.5.2"/>
    </reaction>
</comment>
<evidence type="ECO:0000256" key="10">
    <source>
        <dbReference type="ARBA" id="ARBA00023062"/>
    </source>
</evidence>
<dbReference type="NCBIfam" id="TIGR01238">
    <property type="entry name" value="D1pyr5carbox3"/>
    <property type="match status" value="1"/>
</dbReference>
<evidence type="ECO:0000256" key="15">
    <source>
        <dbReference type="ARBA" id="ARBA00048779"/>
    </source>
</evidence>
<dbReference type="GO" id="GO:0004657">
    <property type="term" value="F:proline dehydrogenase activity"/>
    <property type="evidence" value="ECO:0007669"/>
    <property type="project" value="UniProtKB-UniRule"/>
</dbReference>
<dbReference type="STRING" id="173990.SAMN05660691_03666"/>
<reference evidence="25" key="1">
    <citation type="submission" date="2016-10" db="EMBL/GenBank/DDBJ databases">
        <authorList>
            <person name="Varghese N."/>
            <person name="Submissions S."/>
        </authorList>
    </citation>
    <scope>NUCLEOTIDE SEQUENCE [LARGE SCALE GENOMIC DNA]</scope>
    <source>
        <strain evidence="25">DSM 17616</strain>
    </source>
</reference>
<feature type="domain" description="Proline dehydrogenase PutA" evidence="22">
    <location>
        <begin position="67"/>
        <end position="180"/>
    </location>
</feature>
<keyword evidence="6 18" id="KW-0274">FAD</keyword>
<evidence type="ECO:0000256" key="4">
    <source>
        <dbReference type="ARBA" id="ARBA00022491"/>
    </source>
</evidence>
<evidence type="ECO:0000259" key="21">
    <source>
        <dbReference type="Pfam" id="PF01619"/>
    </source>
</evidence>
<dbReference type="InterPro" id="IPR024089">
    <property type="entry name" value="PRODH_PutA_dom_I/II"/>
</dbReference>
<dbReference type="PROSITE" id="PS00070">
    <property type="entry name" value="ALDEHYDE_DEHYDR_CYS"/>
    <property type="match status" value="1"/>
</dbReference>
<keyword evidence="13" id="KW-0511">Multifunctional enzyme</keyword>
<dbReference type="PANTHER" id="PTHR42862">
    <property type="entry name" value="DELTA-1-PYRROLINE-5-CARBOXYLATE DEHYDROGENASE 1, ISOFORM A-RELATED"/>
    <property type="match status" value="1"/>
</dbReference>
<dbReference type="Pfam" id="PF01619">
    <property type="entry name" value="Pro_dh"/>
    <property type="match status" value="1"/>
</dbReference>
<feature type="active site" evidence="19">
    <location>
        <position position="779"/>
    </location>
</feature>
<evidence type="ECO:0000256" key="16">
    <source>
        <dbReference type="ARBA" id="ARBA00060889"/>
    </source>
</evidence>
<dbReference type="Proteomes" id="UP000199371">
    <property type="component" value="Unassembled WGS sequence"/>
</dbReference>
<evidence type="ECO:0000256" key="3">
    <source>
        <dbReference type="ARBA" id="ARBA00004786"/>
    </source>
</evidence>
<dbReference type="GO" id="GO:0010133">
    <property type="term" value="P:L-proline catabolic process to L-glutamate"/>
    <property type="evidence" value="ECO:0007669"/>
    <property type="project" value="UniProtKB-UniRule"/>
</dbReference>
<dbReference type="Pfam" id="PF18327">
    <property type="entry name" value="PRODH"/>
    <property type="match status" value="1"/>
</dbReference>
<comment type="pathway">
    <text evidence="2 18">Amino-acid degradation; L-proline degradation into L-glutamate; L-glutamate from L-proline: step 1/2.</text>
</comment>
<sequence>MLYNGSLVANQPLRQTIRDFYRADEDKVLDYLLPLADIGVNARSRAWERARQLVLTIRQAQVGKGGVDALLNEFSLSTEEGLVLMCLAEALLRVPDKTTADRLIRDKLSQGDWSSHLGNSSSLFVNASAWGLLLTGKLVNYSDEQKKQQFGLLKRTCGRLGEPVIRQAVRYAMQIMGAQFVMGTTIGAALERASEMEAKGFRYSYDMLGEGARTMDDANRYFDSYMRAIDTIGKAAKGRGPFNSPGISVKLSAIHPRYEFSHRDRVIEELVPRVKQLALAAKAYDIGFTIDAEEADRLDISLDIIAAVFSDPALGNWEGFGLAVQAYQKRGIHVIEWLRDLTLKVGRKMMVRLVKGAYWDTEIKLSQLEGFSDFPVFSRKPSTDVSYQACAKKMLSYRDSIYPQFATHNAYTVATIMEMTKDYSGFEFQRLHGMGDALYDEIVIKDKIPCRIYAPVGEHSDLLAYLVRRLLENGANSSFVNNIIDETIPVESLLTDAVETVRGWKQKRNQQIPLPADLYGTERKNSNGLDLTDIDQLEAVKAAMTQWFETVKQIPVQPDAVPVTNPAQLDETIGYLQYADKDKMQQILANAETAFHSWSATDITERAALLRRIADALETHRNELLALCVKEAGKTLGDSVAEVREAIDFCRYYAVRAEELFAQPEQARGVFLCISPWNFPLAIFLGQVAAAIVVGNTVVAKPAEQTSLIAVRTVDIMRQCGMPEHVVQLVIAPGSQVGQHIVPDSRIQGVMFTGSTETGCWIARKLAERGGEPVPLIAETGGQNCMIVDSTALPEQVVDDVISSGFQSAGQRCSALRVLFLQEDVADKIITMLKGAMAELHVGDPQWLSTDLGPVIDAKAHERLNSHVQYLADKATLHYECAIPAGDRHYFFAPRLYEISDLTVLEREVFGPVVHIIRFKADEVDNIINQINATGYGLTMGVHSRIEQFTNRVARDIKAGNIYVNRNMIGAVVGVQPFGGRGLSGTGPKAGGPLYLTRLVKDNTDVSCAELSEQKQHRLLSETTSSAVAYAMPSAAAAQQQWALLNINQRTSVLRQFLASLASNAVVNKLEPDLEQVLTLAQQKLKRVERDLQKPIALPGPTGESNTLVLDPRGILALVRDETSSFSHWLLAIITALASGNAVVTAVEEADLAEAEACIKALLQAGLPQHLLAVVRLDCLTTLLAHPDLAGAMVEVSSAVKPLCAALLASRAGAILPLITAPAGPRLLQRLVTEKTITINTTAAGGNASLMTMADNIG</sequence>
<evidence type="ECO:0000256" key="2">
    <source>
        <dbReference type="ARBA" id="ARBA00004739"/>
    </source>
</evidence>
<comment type="similarity">
    <text evidence="16 18">In the N-terminal section; belongs to the proline dehydrogenase family.</text>
</comment>
<dbReference type="InterPro" id="IPR050485">
    <property type="entry name" value="Proline_metab_enzyme"/>
</dbReference>
<dbReference type="InterPro" id="IPR029041">
    <property type="entry name" value="FAD-linked_oxidoreductase-like"/>
</dbReference>
<comment type="pathway">
    <text evidence="3 18">Amino-acid degradation; L-proline degradation into L-glutamate; L-glutamate from L-proline: step 2/2.</text>
</comment>
<evidence type="ECO:0000256" key="18">
    <source>
        <dbReference type="PIRNR" id="PIRNR000197"/>
    </source>
</evidence>
<dbReference type="SUPFAM" id="SSF51730">
    <property type="entry name" value="FAD-linked oxidoreductase"/>
    <property type="match status" value="1"/>
</dbReference>
<feature type="domain" description="Proline dehydrogenase" evidence="21">
    <location>
        <begin position="189"/>
        <end position="481"/>
    </location>
</feature>
<keyword evidence="7 18" id="KW-0560">Oxidoreductase</keyword>
<dbReference type="FunFam" id="3.40.309.10:FF:000005">
    <property type="entry name" value="1-pyrroline-5-carboxylate dehydrogenase 1"/>
    <property type="match status" value="1"/>
</dbReference>
<keyword evidence="8 18" id="KW-0805">Transcription regulation</keyword>
<dbReference type="CDD" id="cd07125">
    <property type="entry name" value="ALDH_PutA-P5CDH"/>
    <property type="match status" value="1"/>
</dbReference>
<accession>A0A1H6NIQ6</accession>
<feature type="domain" description="Aldehyde dehydrogenase" evidence="20">
    <location>
        <begin position="559"/>
        <end position="997"/>
    </location>
</feature>
<keyword evidence="11 18" id="KW-0238">DNA-binding</keyword>
<dbReference type="Pfam" id="PF14850">
    <property type="entry name" value="Pro_dh-DNA_bdg"/>
    <property type="match status" value="1"/>
</dbReference>
<keyword evidence="10 18" id="KW-0642">Proline metabolism</keyword>
<evidence type="ECO:0000313" key="25">
    <source>
        <dbReference type="Proteomes" id="UP000199371"/>
    </source>
</evidence>
<proteinExistence type="inferred from homology"/>
<evidence type="ECO:0000256" key="13">
    <source>
        <dbReference type="ARBA" id="ARBA00023268"/>
    </source>
</evidence>
<evidence type="ECO:0000259" key="22">
    <source>
        <dbReference type="Pfam" id="PF14850"/>
    </source>
</evidence>
<keyword evidence="5 18" id="KW-0285">Flavoprotein</keyword>
<dbReference type="Pfam" id="PF00171">
    <property type="entry name" value="Aldedh"/>
    <property type="match status" value="2"/>
</dbReference>
<dbReference type="InterPro" id="IPR016162">
    <property type="entry name" value="Ald_DH_N"/>
</dbReference>
<feature type="domain" description="Proline utilization A proline dehydrogenase N-terminal" evidence="23">
    <location>
        <begin position="12"/>
        <end position="58"/>
    </location>
</feature>
<dbReference type="Gene3D" id="3.20.20.220">
    <property type="match status" value="1"/>
</dbReference>
<evidence type="ECO:0000256" key="8">
    <source>
        <dbReference type="ARBA" id="ARBA00023015"/>
    </source>
</evidence>
<dbReference type="FunFam" id="3.20.20.220:FF:000004">
    <property type="entry name" value="Bifunctional protein PutA"/>
    <property type="match status" value="1"/>
</dbReference>
<dbReference type="PIRSF" id="PIRSF000197">
    <property type="entry name" value="Bifunct_PutA"/>
    <property type="match status" value="1"/>
</dbReference>
<comment type="function">
    <text evidence="18">Oxidizes proline to glutamate for use as a carbon and nitrogen source.</text>
</comment>
<evidence type="ECO:0000259" key="20">
    <source>
        <dbReference type="Pfam" id="PF00171"/>
    </source>
</evidence>
<dbReference type="InterPro" id="IPR016160">
    <property type="entry name" value="Ald_DH_CS_CYS"/>
</dbReference>
<dbReference type="InterPro" id="IPR016161">
    <property type="entry name" value="Ald_DH/histidinol_DH"/>
</dbReference>
<dbReference type="GO" id="GO:0003842">
    <property type="term" value="F:L-glutamate gamma-semialdehyde dehydrogenase activity"/>
    <property type="evidence" value="ECO:0007669"/>
    <property type="project" value="UniProtKB-UniRule"/>
</dbReference>
<dbReference type="Gene3D" id="1.20.5.460">
    <property type="entry name" value="Single helix bin"/>
    <property type="match status" value="1"/>
</dbReference>
<dbReference type="GO" id="GO:0009898">
    <property type="term" value="C:cytoplasmic side of plasma membrane"/>
    <property type="evidence" value="ECO:0007669"/>
    <property type="project" value="TreeGrafter"/>
</dbReference>
<evidence type="ECO:0000256" key="17">
    <source>
        <dbReference type="ARBA" id="ARBA00060911"/>
    </source>
</evidence>
<feature type="active site" evidence="19">
    <location>
        <position position="813"/>
    </location>
</feature>
<dbReference type="InterPro" id="IPR005933">
    <property type="entry name" value="PutA_C"/>
</dbReference>
<keyword evidence="4 18" id="KW-0678">Repressor</keyword>
<comment type="catalytic activity">
    <reaction evidence="14 18">
        <text>L-glutamate 5-semialdehyde + NAD(+) + H2O = L-glutamate + NADH + 2 H(+)</text>
        <dbReference type="Rhea" id="RHEA:30235"/>
        <dbReference type="ChEBI" id="CHEBI:15377"/>
        <dbReference type="ChEBI" id="CHEBI:15378"/>
        <dbReference type="ChEBI" id="CHEBI:29985"/>
        <dbReference type="ChEBI" id="CHEBI:57540"/>
        <dbReference type="ChEBI" id="CHEBI:57945"/>
        <dbReference type="ChEBI" id="CHEBI:58066"/>
        <dbReference type="EC" id="1.2.1.88"/>
    </reaction>
</comment>
<evidence type="ECO:0000256" key="6">
    <source>
        <dbReference type="ARBA" id="ARBA00022827"/>
    </source>
</evidence>
<evidence type="ECO:0000256" key="1">
    <source>
        <dbReference type="ARBA" id="ARBA00001974"/>
    </source>
</evidence>
<dbReference type="GO" id="GO:0003677">
    <property type="term" value="F:DNA binding"/>
    <property type="evidence" value="ECO:0007669"/>
    <property type="project" value="UniProtKB-KW"/>
</dbReference>
<dbReference type="EC" id="1.2.1.88" evidence="18"/>
<evidence type="ECO:0000259" key="23">
    <source>
        <dbReference type="Pfam" id="PF18327"/>
    </source>
</evidence>
<evidence type="ECO:0000256" key="19">
    <source>
        <dbReference type="PIRSR" id="PIRSR000197-1"/>
    </source>
</evidence>
<dbReference type="SUPFAM" id="SSF53720">
    <property type="entry name" value="ALDH-like"/>
    <property type="match status" value="2"/>
</dbReference>
<dbReference type="UniPathway" id="UPA00261">
    <property type="reaction ID" value="UER00373"/>
</dbReference>
<evidence type="ECO:0000256" key="5">
    <source>
        <dbReference type="ARBA" id="ARBA00022630"/>
    </source>
</evidence>
<keyword evidence="12 18" id="KW-0804">Transcription</keyword>
<dbReference type="InterPro" id="IPR002872">
    <property type="entry name" value="Proline_DH_dom"/>
</dbReference>
<keyword evidence="25" id="KW-1185">Reference proteome</keyword>
<evidence type="ECO:0000313" key="24">
    <source>
        <dbReference type="EMBL" id="SEI10208.1"/>
    </source>
</evidence>
<dbReference type="OrthoDB" id="9812625at2"/>
<organism evidence="24 25">
    <name type="scientific">Rheinheimera pacifica</name>
    <dbReference type="NCBI Taxonomy" id="173990"/>
    <lineage>
        <taxon>Bacteria</taxon>
        <taxon>Pseudomonadati</taxon>
        <taxon>Pseudomonadota</taxon>
        <taxon>Gammaproteobacteria</taxon>
        <taxon>Chromatiales</taxon>
        <taxon>Chromatiaceae</taxon>
        <taxon>Rheinheimera</taxon>
    </lineage>
</organism>
<evidence type="ECO:0000256" key="12">
    <source>
        <dbReference type="ARBA" id="ARBA00023163"/>
    </source>
</evidence>
<dbReference type="InterPro" id="IPR016163">
    <property type="entry name" value="Ald_DH_C"/>
</dbReference>
<gene>
    <name evidence="24" type="ORF">SAMN05660691_03666</name>
</gene>
<dbReference type="AlphaFoldDB" id="A0A1H6NIQ6"/>
<dbReference type="InterPro" id="IPR041349">
    <property type="entry name" value="PRODH"/>
</dbReference>
<name>A0A1H6NIQ6_9GAMM</name>
<dbReference type="EC" id="1.5.5.2" evidence="18"/>
<evidence type="ECO:0000256" key="11">
    <source>
        <dbReference type="ARBA" id="ARBA00023125"/>
    </source>
</evidence>
<comment type="cofactor">
    <cofactor evidence="1 18">
        <name>FAD</name>
        <dbReference type="ChEBI" id="CHEBI:57692"/>
    </cofactor>
</comment>
<dbReference type="PANTHER" id="PTHR42862:SF1">
    <property type="entry name" value="DELTA-1-PYRROLINE-5-CARBOXYLATE DEHYDROGENASE 2, ISOFORM A-RELATED"/>
    <property type="match status" value="1"/>
</dbReference>
<protein>
    <recommendedName>
        <fullName evidence="18">Bifunctional protein PutA</fullName>
    </recommendedName>
    <domain>
        <recommendedName>
            <fullName evidence="18">Proline dehydrogenase</fullName>
            <ecNumber evidence="18">1.5.5.2</ecNumber>
        </recommendedName>
        <alternativeName>
            <fullName evidence="18">Proline oxidase</fullName>
        </alternativeName>
    </domain>
    <domain>
        <recommendedName>
            <fullName evidence="18">Delta-1-pyrroline-5-carboxylate dehydrogenase</fullName>
            <shortName evidence="18">P5C dehydrogenase</shortName>
            <ecNumber evidence="18">1.2.1.88</ecNumber>
        </recommendedName>
        <alternativeName>
            <fullName evidence="18">L-glutamate gamma-semialdehyde dehydrogenase</fullName>
        </alternativeName>
    </domain>
</protein>
<evidence type="ECO:0000256" key="9">
    <source>
        <dbReference type="ARBA" id="ARBA00023027"/>
    </source>
</evidence>
<evidence type="ECO:0000256" key="7">
    <source>
        <dbReference type="ARBA" id="ARBA00023002"/>
    </source>
</evidence>
<comment type="similarity">
    <text evidence="17 18">In the C-terminal section; belongs to the aldehyde dehydrogenase family.</text>
</comment>
<dbReference type="Gene3D" id="3.40.309.10">
    <property type="entry name" value="Aldehyde Dehydrogenase, Chain A, domain 2"/>
    <property type="match status" value="1"/>
</dbReference>
<feature type="domain" description="Aldehyde dehydrogenase" evidence="20">
    <location>
        <begin position="1016"/>
        <end position="1193"/>
    </location>
</feature>
<keyword evidence="9 18" id="KW-0520">NAD</keyword>
<dbReference type="InterPro" id="IPR025703">
    <property type="entry name" value="Bifunct_PutA"/>
</dbReference>
<dbReference type="InterPro" id="IPR024082">
    <property type="entry name" value="PRODH_PutA_dom_II"/>
</dbReference>
<dbReference type="RefSeq" id="WP_092796382.1">
    <property type="nucleotide sequence ID" value="NZ_FNXF01000019.1"/>
</dbReference>
<dbReference type="EMBL" id="FNXF01000019">
    <property type="protein sequence ID" value="SEI10208.1"/>
    <property type="molecule type" value="Genomic_DNA"/>
</dbReference>
<dbReference type="SUPFAM" id="SSF81935">
    <property type="entry name" value="N-terminal domain of bifunctional PutA protein"/>
    <property type="match status" value="1"/>
</dbReference>
<dbReference type="NCBIfam" id="NF008869">
    <property type="entry name" value="PRK11904.1"/>
    <property type="match status" value="1"/>
</dbReference>
<dbReference type="GO" id="GO:0003700">
    <property type="term" value="F:DNA-binding transcription factor activity"/>
    <property type="evidence" value="ECO:0007669"/>
    <property type="project" value="InterPro"/>
</dbReference>
<dbReference type="InterPro" id="IPR015590">
    <property type="entry name" value="Aldehyde_DH_dom"/>
</dbReference>
<dbReference type="Gene3D" id="3.40.605.10">
    <property type="entry name" value="Aldehyde Dehydrogenase, Chain A, domain 1"/>
    <property type="match status" value="2"/>
</dbReference>
<evidence type="ECO:0000256" key="14">
    <source>
        <dbReference type="ARBA" id="ARBA00048142"/>
    </source>
</evidence>